<dbReference type="OrthoDB" id="193443at2"/>
<evidence type="ECO:0000313" key="2">
    <source>
        <dbReference type="EMBL" id="ODA69034.1"/>
    </source>
</evidence>
<organism evidence="2 3">
    <name type="scientific">Methyloligella halotolerans</name>
    <dbReference type="NCBI Taxonomy" id="1177755"/>
    <lineage>
        <taxon>Bacteria</taxon>
        <taxon>Pseudomonadati</taxon>
        <taxon>Pseudomonadota</taxon>
        <taxon>Alphaproteobacteria</taxon>
        <taxon>Hyphomicrobiales</taxon>
        <taxon>Hyphomicrobiaceae</taxon>
        <taxon>Methyloligella</taxon>
    </lineage>
</organism>
<protein>
    <submittedName>
        <fullName evidence="2">Uncharacterized protein</fullName>
    </submittedName>
</protein>
<gene>
    <name evidence="2" type="ORF">A7A08_00870</name>
</gene>
<dbReference type="STRING" id="1177755.A7A08_00870"/>
<feature type="transmembrane region" description="Helical" evidence="1">
    <location>
        <begin position="6"/>
        <end position="25"/>
    </location>
</feature>
<accession>A0A1E2S3L5</accession>
<reference evidence="2 3" key="1">
    <citation type="submission" date="2016-07" db="EMBL/GenBank/DDBJ databases">
        <title>Draft genome sequence of Methyloligella halotolerans C2T (VKM B-2706T=CCUG 61687T=DSM 25045T), a halotolerant polyhydroxybutyrate accumulating methylotroph.</title>
        <authorList>
            <person name="Vasilenko O.V."/>
            <person name="Doronina N.V."/>
            <person name="Poroshina M.N."/>
            <person name="Tarlachkov S.V."/>
            <person name="Trotsenko Y.A."/>
        </authorList>
    </citation>
    <scope>NUCLEOTIDE SEQUENCE [LARGE SCALE GENOMIC DNA]</scope>
    <source>
        <strain evidence="2 3">VKM B-2706</strain>
    </source>
</reference>
<dbReference type="Proteomes" id="UP000095087">
    <property type="component" value="Unassembled WGS sequence"/>
</dbReference>
<evidence type="ECO:0000313" key="3">
    <source>
        <dbReference type="Proteomes" id="UP000095087"/>
    </source>
</evidence>
<keyword evidence="3" id="KW-1185">Reference proteome</keyword>
<proteinExistence type="predicted"/>
<comment type="caution">
    <text evidence="2">The sequence shown here is derived from an EMBL/GenBank/DDBJ whole genome shotgun (WGS) entry which is preliminary data.</text>
</comment>
<sequence>MLALADGLYLSISLVLILVAGRHLYRSWWDLLAEYTVDRPGLADSVANQLVLRFYALCAGFVLVTLPLGGEPETVRDGVTMLAQKTGVLLVVIVLVQVMSARSLVVYRKFAMPETSERETRVE</sequence>
<dbReference type="AlphaFoldDB" id="A0A1E2S3L5"/>
<feature type="transmembrane region" description="Helical" evidence="1">
    <location>
        <begin position="46"/>
        <end position="68"/>
    </location>
</feature>
<evidence type="ECO:0000256" key="1">
    <source>
        <dbReference type="SAM" id="Phobius"/>
    </source>
</evidence>
<keyword evidence="1" id="KW-0812">Transmembrane</keyword>
<keyword evidence="1" id="KW-0472">Membrane</keyword>
<dbReference type="RefSeq" id="WP_141693830.1">
    <property type="nucleotide sequence ID" value="NZ_MASI01000001.1"/>
</dbReference>
<name>A0A1E2S3L5_9HYPH</name>
<dbReference type="EMBL" id="MASI01000001">
    <property type="protein sequence ID" value="ODA69034.1"/>
    <property type="molecule type" value="Genomic_DNA"/>
</dbReference>
<keyword evidence="1" id="KW-1133">Transmembrane helix</keyword>
<feature type="transmembrane region" description="Helical" evidence="1">
    <location>
        <begin position="88"/>
        <end position="107"/>
    </location>
</feature>